<keyword evidence="2" id="KW-1185">Reference proteome</keyword>
<comment type="caution">
    <text evidence="1">The sequence shown here is derived from an EMBL/GenBank/DDBJ whole genome shotgun (WGS) entry which is preliminary data.</text>
</comment>
<protein>
    <submittedName>
        <fullName evidence="1">Uncharacterized protein</fullName>
    </submittedName>
</protein>
<dbReference type="Proteomes" id="UP000274391">
    <property type="component" value="Unassembled WGS sequence"/>
</dbReference>
<evidence type="ECO:0000313" key="2">
    <source>
        <dbReference type="Proteomes" id="UP000274391"/>
    </source>
</evidence>
<sequence>MSIDVLTQHDLASLSKHRHPASVSIALPAPTPRNGSGFTSIAHDTEAARTAFRTAVKSAQTELGELGGNVADIEAIAANARALETDRDFWGTQARSIALFISPEDVRAFRLMNQLPASVSVGDRFDLGPLLRAATFPHDGYLLAVTEGETRLLFLDTDATARRVPLPTLAEDVADLLHVDFHGGGQLDRHRADGTLGPKVQQRNFASAIQDAALAAIGDDTRPLVLAISNDLEPAYRAVNRYEHLLEASLPVNPASLSDDELAQRGRELLESHYAAEVSEWAERFETRRAHGRGSSQLSDIAAAAVRGQVESLVFDFEHRQEGTMDEFGNLTFADSPGPESYALIDAVANQVLSNGGRVYALRSAELPDANSPAAAIFRTAEPA</sequence>
<dbReference type="RefSeq" id="WP_124972708.1">
    <property type="nucleotide sequence ID" value="NZ_RQVS01000010.1"/>
</dbReference>
<gene>
    <name evidence="1" type="ORF">EG850_09040</name>
</gene>
<dbReference type="EMBL" id="RQVS01000010">
    <property type="protein sequence ID" value="RRJ86241.1"/>
    <property type="molecule type" value="Genomic_DNA"/>
</dbReference>
<dbReference type="InterPro" id="IPR041638">
    <property type="entry name" value="BaeRF_family11"/>
</dbReference>
<name>A0A3P3VTU5_9MICO</name>
<organism evidence="1 2">
    <name type="scientific">Gulosibacter macacae</name>
    <dbReference type="NCBI Taxonomy" id="2488791"/>
    <lineage>
        <taxon>Bacteria</taxon>
        <taxon>Bacillati</taxon>
        <taxon>Actinomycetota</taxon>
        <taxon>Actinomycetes</taxon>
        <taxon>Micrococcales</taxon>
        <taxon>Microbacteriaceae</taxon>
        <taxon>Gulosibacter</taxon>
    </lineage>
</organism>
<proteinExistence type="predicted"/>
<evidence type="ECO:0000313" key="1">
    <source>
        <dbReference type="EMBL" id="RRJ86241.1"/>
    </source>
</evidence>
<dbReference type="AlphaFoldDB" id="A0A3P3VTU5"/>
<accession>A0A3P3VTU5</accession>
<dbReference type="Pfam" id="PF18855">
    <property type="entry name" value="baeRF_family11"/>
    <property type="match status" value="1"/>
</dbReference>
<reference evidence="1 2" key="1">
    <citation type="submission" date="2018-11" db="EMBL/GenBank/DDBJ databases">
        <title>YIM 102482-1 draft genome.</title>
        <authorList>
            <person name="Li G."/>
            <person name="Jiang Y."/>
        </authorList>
    </citation>
    <scope>NUCLEOTIDE SEQUENCE [LARGE SCALE GENOMIC DNA]</scope>
    <source>
        <strain evidence="1 2">YIM 102482-1</strain>
    </source>
</reference>
<dbReference type="OrthoDB" id="242138at2"/>